<comment type="caution">
    <text evidence="2">The sequence shown here is derived from an EMBL/GenBank/DDBJ whole genome shotgun (WGS) entry which is preliminary data.</text>
</comment>
<dbReference type="RefSeq" id="WP_163903435.1">
    <property type="nucleotide sequence ID" value="NZ_CP048427.1"/>
</dbReference>
<reference evidence="2 3" key="1">
    <citation type="submission" date="2020-02" db="EMBL/GenBank/DDBJ databases">
        <title>Genome sequence of the type strain CCBAU10050 of Rhizobium daejeonense.</title>
        <authorList>
            <person name="Gao J."/>
            <person name="Sun J."/>
        </authorList>
    </citation>
    <scope>NUCLEOTIDE SEQUENCE [LARGE SCALE GENOMIC DNA]</scope>
    <source>
        <strain evidence="2 3">CCBAU10050</strain>
    </source>
</reference>
<dbReference type="EMBL" id="JAAKZH010000016">
    <property type="protein sequence ID" value="NGO66737.1"/>
    <property type="molecule type" value="Genomic_DNA"/>
</dbReference>
<dbReference type="Gene3D" id="3.90.1210.10">
    <property type="entry name" value="Antifreeze-like/N-acetylneuraminic acid synthase C-terminal domain"/>
    <property type="match status" value="1"/>
</dbReference>
<name>A0A6M1SB73_9HYPH</name>
<dbReference type="Pfam" id="PF03102">
    <property type="entry name" value="NeuB"/>
    <property type="match status" value="1"/>
</dbReference>
<evidence type="ECO:0000313" key="2">
    <source>
        <dbReference type="EMBL" id="NGO66737.1"/>
    </source>
</evidence>
<dbReference type="PANTHER" id="PTHR42966:SF1">
    <property type="entry name" value="SIALIC ACID SYNTHASE"/>
    <property type="match status" value="1"/>
</dbReference>
<dbReference type="SUPFAM" id="SSF51569">
    <property type="entry name" value="Aldolase"/>
    <property type="match status" value="1"/>
</dbReference>
<dbReference type="AlphaFoldDB" id="A0A6M1SB73"/>
<dbReference type="Gene3D" id="3.20.20.70">
    <property type="entry name" value="Aldolase class I"/>
    <property type="match status" value="1"/>
</dbReference>
<feature type="domain" description="PseI/NeuA/B-like" evidence="1">
    <location>
        <begin position="48"/>
        <end position="264"/>
    </location>
</feature>
<dbReference type="PANTHER" id="PTHR42966">
    <property type="entry name" value="N-ACETYLNEURAMINATE SYNTHASE"/>
    <property type="match status" value="1"/>
</dbReference>
<dbReference type="InterPro" id="IPR051690">
    <property type="entry name" value="PseI-like"/>
</dbReference>
<dbReference type="GO" id="GO:0016051">
    <property type="term" value="P:carbohydrate biosynthetic process"/>
    <property type="evidence" value="ECO:0007669"/>
    <property type="project" value="InterPro"/>
</dbReference>
<keyword evidence="3" id="KW-1185">Reference proteome</keyword>
<dbReference type="GO" id="GO:0047444">
    <property type="term" value="F:N-acylneuraminate-9-phosphate synthase activity"/>
    <property type="evidence" value="ECO:0007669"/>
    <property type="project" value="TreeGrafter"/>
</dbReference>
<dbReference type="InterPro" id="IPR013132">
    <property type="entry name" value="PseI/NeuA/B-like_N"/>
</dbReference>
<evidence type="ECO:0000313" key="3">
    <source>
        <dbReference type="Proteomes" id="UP000477849"/>
    </source>
</evidence>
<dbReference type="Proteomes" id="UP000477849">
    <property type="component" value="Unassembled WGS sequence"/>
</dbReference>
<dbReference type="InterPro" id="IPR013785">
    <property type="entry name" value="Aldolase_TIM"/>
</dbReference>
<organism evidence="2 3">
    <name type="scientific">Rhizobium daejeonense</name>
    <dbReference type="NCBI Taxonomy" id="240521"/>
    <lineage>
        <taxon>Bacteria</taxon>
        <taxon>Pseudomonadati</taxon>
        <taxon>Pseudomonadota</taxon>
        <taxon>Alphaproteobacteria</taxon>
        <taxon>Hyphomicrobiales</taxon>
        <taxon>Rhizobiaceae</taxon>
        <taxon>Rhizobium/Agrobacterium group</taxon>
        <taxon>Rhizobium</taxon>
    </lineage>
</organism>
<protein>
    <submittedName>
        <fullName evidence="2">N-acetylneuraminic acid synthase</fullName>
    </submittedName>
</protein>
<evidence type="ECO:0000259" key="1">
    <source>
        <dbReference type="Pfam" id="PF03102"/>
    </source>
</evidence>
<sequence>MVSQRDKDLFENLFVLELANNHWGSVERGLKIIRDHATIVRYNNVKAAIKLQFRDVDEFVHPSFKGSEEIRYIKKTEQTKLTKAEFARMVDEIRTLGCIPMSTPFDEASVDLCVEFDMPIIKIASSDMNDWLLIEKIVSTRRPVIVSSGGASERDLDDLVHFFEKRDVPLAINHCVSLYPSEDSDLNLDQINYLKNRYPNHIIGFSTHEYNDWSSSMLMSYAKGVRTWERHIDIEYEGVPVSSYCSLPHQCDTWFKALKKAQEMCGGYSDRRRVISRKEIEYLDALVRGVYARRDLAPGYVVTKESFERDFYMAIPLRKGQLSVREVISGEKLIEPIEADKPLTIDHIGGPYHENESLRSLITNRGL</sequence>
<proteinExistence type="predicted"/>
<accession>A0A6M1SB73</accession>
<gene>
    <name evidence="2" type="ORF">G6N76_24040</name>
</gene>